<reference evidence="2" key="1">
    <citation type="submission" date="2016-10" db="EMBL/GenBank/DDBJ databases">
        <authorList>
            <person name="Varghese N."/>
            <person name="Submissions S."/>
        </authorList>
    </citation>
    <scope>NUCLEOTIDE SEQUENCE [LARGE SCALE GENOMIC DNA]</scope>
    <source>
        <strain evidence="2">DSM 17834</strain>
    </source>
</reference>
<accession>A0A1I5MQF2</accession>
<dbReference type="RefSeq" id="WP_090498479.1">
    <property type="nucleotide sequence ID" value="NZ_FOWX01000005.1"/>
</dbReference>
<dbReference type="Proteomes" id="UP000198784">
    <property type="component" value="Unassembled WGS sequence"/>
</dbReference>
<dbReference type="AlphaFoldDB" id="A0A1I5MQF2"/>
<sequence length="92" mass="10646">MSHKHQNLLHSIFQGQLPSNVHWREVESLLHHLGATIEPVLGARFRVVLNQYEFFLHHPHHSNECSRQEIKHLRECLASAGMTPAAYDEKFG</sequence>
<dbReference type="OrthoDB" id="73001at2"/>
<organism evidence="1 2">
    <name type="scientific">Pseudomonas borbori</name>
    <dbReference type="NCBI Taxonomy" id="289003"/>
    <lineage>
        <taxon>Bacteria</taxon>
        <taxon>Pseudomonadati</taxon>
        <taxon>Pseudomonadota</taxon>
        <taxon>Gammaproteobacteria</taxon>
        <taxon>Pseudomonadales</taxon>
        <taxon>Pseudomonadaceae</taxon>
        <taxon>Pseudomonas</taxon>
    </lineage>
</organism>
<dbReference type="EMBL" id="FOWX01000005">
    <property type="protein sequence ID" value="SFP11743.1"/>
    <property type="molecule type" value="Genomic_DNA"/>
</dbReference>
<evidence type="ECO:0000313" key="1">
    <source>
        <dbReference type="EMBL" id="SFP11743.1"/>
    </source>
</evidence>
<protein>
    <recommendedName>
        <fullName evidence="3">HicA toxin of toxin-antitoxin</fullName>
    </recommendedName>
</protein>
<proteinExistence type="predicted"/>
<evidence type="ECO:0008006" key="3">
    <source>
        <dbReference type="Google" id="ProtNLM"/>
    </source>
</evidence>
<gene>
    <name evidence="1" type="ORF">SAMN05216190_10564</name>
</gene>
<name>A0A1I5MQF2_9PSED</name>
<evidence type="ECO:0000313" key="2">
    <source>
        <dbReference type="Proteomes" id="UP000198784"/>
    </source>
</evidence>
<keyword evidence="2" id="KW-1185">Reference proteome</keyword>
<dbReference type="STRING" id="289003.SAMN05216190_10564"/>